<keyword evidence="4" id="KW-1185">Reference proteome</keyword>
<evidence type="ECO:0000256" key="1">
    <source>
        <dbReference type="SAM" id="MobiDB-lite"/>
    </source>
</evidence>
<dbReference type="Proteomes" id="UP001519460">
    <property type="component" value="Unassembled WGS sequence"/>
</dbReference>
<accession>A0ABD0JC98</accession>
<gene>
    <name evidence="3" type="ORF">BaRGS_00036238</name>
</gene>
<dbReference type="InterPro" id="IPR000157">
    <property type="entry name" value="TIR_dom"/>
</dbReference>
<evidence type="ECO:0000259" key="2">
    <source>
        <dbReference type="SMART" id="SM00255"/>
    </source>
</evidence>
<sequence length="271" mass="30290">MEDPVEALRNKLRACRASAEHKMLNLGEELAEQFLQKVTARKKKKDAKNTTDGTRLKATLEKPSGHVMLSYNWDHQALVMKIRDRLVENGIEVWMDVEKMRGSLRESMAVGVEKAAIVLCFISQKYKDSASCREELEYAADLKKTIIPVKVEADFTPSGWLGPVMAGKLYYDFTDRRQFGAKFQELLIAVREVLKKGGGDPVDGETAQTEGALSPIASASRRPLSSSDARNILSWTASDVQDFLDKAGLSGDKFETFSGELIVRLHELYTK</sequence>
<feature type="domain" description="TIR" evidence="2">
    <location>
        <begin position="64"/>
        <end position="196"/>
    </location>
</feature>
<evidence type="ECO:0000313" key="3">
    <source>
        <dbReference type="EMBL" id="KAK7469756.1"/>
    </source>
</evidence>
<reference evidence="3 4" key="1">
    <citation type="journal article" date="2023" name="Sci. Data">
        <title>Genome assembly of the Korean intertidal mud-creeper Batillaria attramentaria.</title>
        <authorList>
            <person name="Patra A.K."/>
            <person name="Ho P.T."/>
            <person name="Jun S."/>
            <person name="Lee S.J."/>
            <person name="Kim Y."/>
            <person name="Won Y.J."/>
        </authorList>
    </citation>
    <scope>NUCLEOTIDE SEQUENCE [LARGE SCALE GENOMIC DNA]</scope>
    <source>
        <strain evidence="3">Wonlab-2016</strain>
    </source>
</reference>
<protein>
    <recommendedName>
        <fullName evidence="2">TIR domain-containing protein</fullName>
    </recommendedName>
</protein>
<dbReference type="EMBL" id="JACVVK020000505">
    <property type="protein sequence ID" value="KAK7469756.1"/>
    <property type="molecule type" value="Genomic_DNA"/>
</dbReference>
<dbReference type="InterPro" id="IPR035897">
    <property type="entry name" value="Toll_tir_struct_dom_sf"/>
</dbReference>
<feature type="non-terminal residue" evidence="3">
    <location>
        <position position="271"/>
    </location>
</feature>
<dbReference type="Pfam" id="PF13676">
    <property type="entry name" value="TIR_2"/>
    <property type="match status" value="1"/>
</dbReference>
<dbReference type="PANTHER" id="PTHR46270">
    <property type="entry name" value="ARMADILLO-TYPE FOLD-RELATED"/>
    <property type="match status" value="1"/>
</dbReference>
<dbReference type="PANTHER" id="PTHR46270:SF2">
    <property type="entry name" value="TIR DOMAIN-CONTAINING PROTEIN"/>
    <property type="match status" value="1"/>
</dbReference>
<dbReference type="AlphaFoldDB" id="A0ABD0JC98"/>
<comment type="caution">
    <text evidence="3">The sequence shown here is derived from an EMBL/GenBank/DDBJ whole genome shotgun (WGS) entry which is preliminary data.</text>
</comment>
<dbReference type="SUPFAM" id="SSF52200">
    <property type="entry name" value="Toll/Interleukin receptor TIR domain"/>
    <property type="match status" value="1"/>
</dbReference>
<dbReference type="SMART" id="SM00255">
    <property type="entry name" value="TIR"/>
    <property type="match status" value="1"/>
</dbReference>
<dbReference type="Gene3D" id="3.40.50.10140">
    <property type="entry name" value="Toll/interleukin-1 receptor homology (TIR) domain"/>
    <property type="match status" value="1"/>
</dbReference>
<organism evidence="3 4">
    <name type="scientific">Batillaria attramentaria</name>
    <dbReference type="NCBI Taxonomy" id="370345"/>
    <lineage>
        <taxon>Eukaryota</taxon>
        <taxon>Metazoa</taxon>
        <taxon>Spiralia</taxon>
        <taxon>Lophotrochozoa</taxon>
        <taxon>Mollusca</taxon>
        <taxon>Gastropoda</taxon>
        <taxon>Caenogastropoda</taxon>
        <taxon>Sorbeoconcha</taxon>
        <taxon>Cerithioidea</taxon>
        <taxon>Batillariidae</taxon>
        <taxon>Batillaria</taxon>
    </lineage>
</organism>
<feature type="region of interest" description="Disordered" evidence="1">
    <location>
        <begin position="199"/>
        <end position="221"/>
    </location>
</feature>
<evidence type="ECO:0000313" key="4">
    <source>
        <dbReference type="Proteomes" id="UP001519460"/>
    </source>
</evidence>
<proteinExistence type="predicted"/>
<name>A0ABD0JC98_9CAEN</name>